<comment type="caution">
    <text evidence="4">The sequence shown here is derived from an EMBL/GenBank/DDBJ whole genome shotgun (WGS) entry which is preliminary data.</text>
</comment>
<dbReference type="EMBL" id="JAAGOB010000005">
    <property type="protein sequence ID" value="NED95868.1"/>
    <property type="molecule type" value="Genomic_DNA"/>
</dbReference>
<feature type="domain" description="Inosine/uridine-preferring nucleoside hydrolase" evidence="3">
    <location>
        <begin position="16"/>
        <end position="289"/>
    </location>
</feature>
<dbReference type="InterPro" id="IPR001910">
    <property type="entry name" value="Inosine/uridine_hydrolase_dom"/>
</dbReference>
<evidence type="ECO:0000313" key="4">
    <source>
        <dbReference type="EMBL" id="NED95868.1"/>
    </source>
</evidence>
<protein>
    <submittedName>
        <fullName evidence="4">Nucleoside hydrolase</fullName>
    </submittedName>
</protein>
<dbReference type="PANTHER" id="PTHR12304:SF4">
    <property type="entry name" value="URIDINE NUCLEOSIDASE"/>
    <property type="match status" value="1"/>
</dbReference>
<accession>A0A6N9YLY3</accession>
<dbReference type="Pfam" id="PF01156">
    <property type="entry name" value="IU_nuc_hydro"/>
    <property type="match status" value="1"/>
</dbReference>
<dbReference type="AlphaFoldDB" id="A0A6N9YLY3"/>
<reference evidence="4 5" key="1">
    <citation type="submission" date="2020-02" db="EMBL/GenBank/DDBJ databases">
        <authorList>
            <person name="Li X.-J."/>
            <person name="Feng X.-M."/>
        </authorList>
    </citation>
    <scope>NUCLEOTIDE SEQUENCE [LARGE SCALE GENOMIC DNA]</scope>
    <source>
        <strain evidence="4 5">CGMCC 4.7225</strain>
    </source>
</reference>
<keyword evidence="2" id="KW-0326">Glycosidase</keyword>
<evidence type="ECO:0000256" key="2">
    <source>
        <dbReference type="ARBA" id="ARBA00023295"/>
    </source>
</evidence>
<dbReference type="GO" id="GO:0008477">
    <property type="term" value="F:purine nucleosidase activity"/>
    <property type="evidence" value="ECO:0007669"/>
    <property type="project" value="TreeGrafter"/>
</dbReference>
<keyword evidence="1 4" id="KW-0378">Hydrolase</keyword>
<sequence length="304" mass="32367">MAQPPITPPADGIGPVVLDTDIGSDVDDLLALILLADDPRVDLRGVTTVYGDVALRARMANRVLRLMGCDDVPVHEGLADPLSGRDVWWAGHEGQGIDDLEAEEISPLGGVDALIEATRQHPGQLTVVAIGPLTNVAAALERDPGWKDAVRRLVVMGGEFSRGEPEHNIRCDAAAARTVLASGIPSVFVGLDVTTTVALSESDLDEITRSGSPLATLVDQQVRGWWRFRETAGSSPHDPLAVLAMLEPDLFTLEAGSWTVIEEGERLGVLERSAGSAGVHRAVRVDVERAADSIRRRLSHAVSA</sequence>
<organism evidence="4 5">
    <name type="scientific">Phytoactinopolyspora alkaliphila</name>
    <dbReference type="NCBI Taxonomy" id="1783498"/>
    <lineage>
        <taxon>Bacteria</taxon>
        <taxon>Bacillati</taxon>
        <taxon>Actinomycetota</taxon>
        <taxon>Actinomycetes</taxon>
        <taxon>Jiangellales</taxon>
        <taxon>Jiangellaceae</taxon>
        <taxon>Phytoactinopolyspora</taxon>
    </lineage>
</organism>
<gene>
    <name evidence="4" type="ORF">G1H11_11150</name>
</gene>
<name>A0A6N9YLY3_9ACTN</name>
<evidence type="ECO:0000313" key="5">
    <source>
        <dbReference type="Proteomes" id="UP000469185"/>
    </source>
</evidence>
<proteinExistence type="predicted"/>
<evidence type="ECO:0000256" key="1">
    <source>
        <dbReference type="ARBA" id="ARBA00022801"/>
    </source>
</evidence>
<dbReference type="RefSeq" id="WP_163818631.1">
    <property type="nucleotide sequence ID" value="NZ_JAAGOB010000005.1"/>
</dbReference>
<dbReference type="InterPro" id="IPR023186">
    <property type="entry name" value="IUNH"/>
</dbReference>
<evidence type="ECO:0000259" key="3">
    <source>
        <dbReference type="Pfam" id="PF01156"/>
    </source>
</evidence>
<dbReference type="PANTHER" id="PTHR12304">
    <property type="entry name" value="INOSINE-URIDINE PREFERRING NUCLEOSIDE HYDROLASE"/>
    <property type="match status" value="1"/>
</dbReference>
<dbReference type="InterPro" id="IPR036452">
    <property type="entry name" value="Ribo_hydro-like"/>
</dbReference>
<dbReference type="GO" id="GO:0005829">
    <property type="term" value="C:cytosol"/>
    <property type="evidence" value="ECO:0007669"/>
    <property type="project" value="TreeGrafter"/>
</dbReference>
<keyword evidence="5" id="KW-1185">Reference proteome</keyword>
<dbReference type="GO" id="GO:0006152">
    <property type="term" value="P:purine nucleoside catabolic process"/>
    <property type="evidence" value="ECO:0007669"/>
    <property type="project" value="TreeGrafter"/>
</dbReference>
<dbReference type="SUPFAM" id="SSF53590">
    <property type="entry name" value="Nucleoside hydrolase"/>
    <property type="match status" value="1"/>
</dbReference>
<dbReference type="Gene3D" id="3.90.245.10">
    <property type="entry name" value="Ribonucleoside hydrolase-like"/>
    <property type="match status" value="1"/>
</dbReference>
<dbReference type="Proteomes" id="UP000469185">
    <property type="component" value="Unassembled WGS sequence"/>
</dbReference>